<sequence length="84" mass="9146">MADLKAVPFTKKPTSGVDNGEVIRLLTDALEHARKGSCHSVALLLINSDGNALDCWHNGGRPYVMVGALESLKLDFINANIERR</sequence>
<evidence type="ECO:0000313" key="3">
    <source>
        <dbReference type="EMBL" id="VTP69595.1"/>
    </source>
</evidence>
<name>A0A4U9I029_9ENTR</name>
<dbReference type="Proteomes" id="UP000222768">
    <property type="component" value="Unassembled WGS sequence"/>
</dbReference>
<protein>
    <submittedName>
        <fullName evidence="3">Uncharacterized protein</fullName>
    </submittedName>
</protein>
<dbReference type="EMBL" id="JAYMCU010000060">
    <property type="protein sequence ID" value="MEC3938722.1"/>
    <property type="molecule type" value="Genomic_DNA"/>
</dbReference>
<reference evidence="1 6" key="4">
    <citation type="submission" date="2024-01" db="EMBL/GenBank/DDBJ databases">
        <title>Comparative Genomics of Leclercia adecarboxylata Strains Isolated from Several Sources.</title>
        <authorList>
            <person name="Yescas-Zazueta V."/>
            <person name="Balbuena-Alonso M.G."/>
            <person name="Valencia D."/>
            <person name="Mendez-Pfeiffer P.A."/>
            <person name="Ballesteros-Monrreal M.G."/>
            <person name="Rocha-Gracia R.D.C."/>
            <person name="Barrios-Villa E."/>
        </authorList>
    </citation>
    <scope>NUCLEOTIDE SEQUENCE [LARGE SCALE GENOMIC DNA]</scope>
    <source>
        <strain evidence="1 6">33MEM</strain>
    </source>
</reference>
<accession>A0A4U9I029</accession>
<evidence type="ECO:0000313" key="2">
    <source>
        <dbReference type="EMBL" id="PHH04785.1"/>
    </source>
</evidence>
<evidence type="ECO:0000313" key="5">
    <source>
        <dbReference type="Proteomes" id="UP000310719"/>
    </source>
</evidence>
<evidence type="ECO:0000313" key="4">
    <source>
        <dbReference type="Proteomes" id="UP000222768"/>
    </source>
</evidence>
<evidence type="ECO:0000313" key="1">
    <source>
        <dbReference type="EMBL" id="MEC3938722.1"/>
    </source>
</evidence>
<dbReference type="Proteomes" id="UP000310719">
    <property type="component" value="Chromosome"/>
</dbReference>
<dbReference type="Proteomes" id="UP001357437">
    <property type="component" value="Unassembled WGS sequence"/>
</dbReference>
<gene>
    <name evidence="2" type="ORF">CRX53_12865</name>
    <name evidence="3" type="ORF">NCTC13032_04468</name>
    <name evidence="1" type="ORF">VOF76_21405</name>
</gene>
<reference evidence="2" key="1">
    <citation type="submission" date="2017-09" db="EMBL/GenBank/DDBJ databases">
        <title>FDA dAtabase for Regulatory Grade micrObial Sequences (FDA-ARGOS): Supporting development and validation of Infectious Disease Dx tests.</title>
        <authorList>
            <person name="Minogue T."/>
            <person name="Wolcott M."/>
            <person name="Wasieloski L."/>
            <person name="Aguilar W."/>
            <person name="Moore D."/>
            <person name="Tallon L.J."/>
            <person name="Sadzewicz L."/>
            <person name="Ott S."/>
            <person name="Zhao X."/>
            <person name="Nagaraj S."/>
            <person name="Vavikolanu K."/>
            <person name="Aluvathingal J."/>
            <person name="Nadendla S."/>
            <person name="Sichtig H."/>
        </authorList>
    </citation>
    <scope>NUCLEOTIDE SEQUENCE</scope>
    <source>
        <strain evidence="2">FDAARGOS_404</strain>
    </source>
</reference>
<reference evidence="4" key="2">
    <citation type="submission" date="2017-09" db="EMBL/GenBank/DDBJ databases">
        <title>FDA dAtabase for Regulatory Grade micrObial Sequences (FDA-ARGOS): Supporting development and validation of Infectious Disease Dx tests.</title>
        <authorList>
            <person name="Minogue T."/>
            <person name="Wolcott M."/>
            <person name="Wasieloski L."/>
            <person name="Aguilar W."/>
            <person name="Moore D."/>
            <person name="Tallon L."/>
            <person name="Sadzewicz L."/>
            <person name="Ott S."/>
            <person name="Zhao X."/>
            <person name="Nagaraj S."/>
            <person name="Vavikolanu K."/>
            <person name="Aluvathingal J."/>
            <person name="Nadendla S."/>
            <person name="Sichtig H."/>
        </authorList>
    </citation>
    <scope>NUCLEOTIDE SEQUENCE [LARGE SCALE GENOMIC DNA]</scope>
    <source>
        <strain evidence="4">FDAARGOS_404</strain>
    </source>
</reference>
<reference evidence="3 5" key="3">
    <citation type="submission" date="2019-05" db="EMBL/GenBank/DDBJ databases">
        <authorList>
            <consortium name="Pathogen Informatics"/>
        </authorList>
    </citation>
    <scope>NUCLEOTIDE SEQUENCE [LARGE SCALE GENOMIC DNA]</scope>
    <source>
        <strain evidence="3 5">NCTC13032</strain>
    </source>
</reference>
<organism evidence="3 5">
    <name type="scientific">Leclercia adecarboxylata</name>
    <dbReference type="NCBI Taxonomy" id="83655"/>
    <lineage>
        <taxon>Bacteria</taxon>
        <taxon>Pseudomonadati</taxon>
        <taxon>Pseudomonadota</taxon>
        <taxon>Gammaproteobacteria</taxon>
        <taxon>Enterobacterales</taxon>
        <taxon>Enterobacteriaceae</taxon>
        <taxon>Leclercia</taxon>
    </lineage>
</organism>
<dbReference type="EMBL" id="PDLK01000002">
    <property type="protein sequence ID" value="PHH04785.1"/>
    <property type="molecule type" value="Genomic_DNA"/>
</dbReference>
<dbReference type="EMBL" id="LR590464">
    <property type="protein sequence ID" value="VTP69595.1"/>
    <property type="molecule type" value="Genomic_DNA"/>
</dbReference>
<dbReference type="RefSeq" id="WP_032611799.1">
    <property type="nucleotide sequence ID" value="NZ_CP083630.1"/>
</dbReference>
<keyword evidence="6" id="KW-1185">Reference proteome</keyword>
<dbReference type="AlphaFoldDB" id="A0A4U9I029"/>
<proteinExistence type="predicted"/>
<evidence type="ECO:0000313" key="6">
    <source>
        <dbReference type="Proteomes" id="UP001357437"/>
    </source>
</evidence>